<dbReference type="Proteomes" id="UP000269721">
    <property type="component" value="Unassembled WGS sequence"/>
</dbReference>
<evidence type="ECO:0000313" key="1">
    <source>
        <dbReference type="EMBL" id="RKO91682.1"/>
    </source>
</evidence>
<accession>A0A4P9WH41</accession>
<reference evidence="2" key="1">
    <citation type="journal article" date="2018" name="Nat. Microbiol.">
        <title>Leveraging single-cell genomics to expand the fungal tree of life.</title>
        <authorList>
            <person name="Ahrendt S.R."/>
            <person name="Quandt C.A."/>
            <person name="Ciobanu D."/>
            <person name="Clum A."/>
            <person name="Salamov A."/>
            <person name="Andreopoulos B."/>
            <person name="Cheng J.F."/>
            <person name="Woyke T."/>
            <person name="Pelin A."/>
            <person name="Henrissat B."/>
            <person name="Reynolds N.K."/>
            <person name="Benny G.L."/>
            <person name="Smith M.E."/>
            <person name="James T.Y."/>
            <person name="Grigoriev I.V."/>
        </authorList>
    </citation>
    <scope>NUCLEOTIDE SEQUENCE [LARGE SCALE GENOMIC DNA]</scope>
</reference>
<sequence>MRLTARTLADPSNKQVYAQVGCHQVFITDHKAKNNVALARLQQTDCKCQRMIQTTPTVPRIPENDYAYQRPQPTSSFTKQGYIPNSLKFGQPDKGIPAMGKLTTRKQMLKSAQEQKDRCFEALAGSRWSVNQAKGQIPHTKIRVEHLAVQGGALKVNVRLGVQIFDLHLMKPAPMIHPLTVTRRLAGGGAPLGDAVVLGVVGNRSALRNGDDLSAIANRFPGQVSESQRVSASVVAWLVEGTGAGVQQSVVQAVFTAASASTAISALTACSIFFVLLNSWVSLSAICPPSVQSVNLQPVLLACVLILYHQLVELDAHGDLHFVVMFVGLVPGALQFAEPDVDLVQAPVEANLHVLAAGRVYNVLCIELLHEQLGEVVDRQEAAVDLVFPLACTEGLDEPALILVRVVSVLFKGRDGGPDHIEEEGGLLNALLVTGEFGNLLLAYGSGAPGDGWPPAAGRTKPVLG</sequence>
<evidence type="ECO:0000313" key="2">
    <source>
        <dbReference type="Proteomes" id="UP000269721"/>
    </source>
</evidence>
<dbReference type="EMBL" id="KZ994951">
    <property type="protein sequence ID" value="RKO91682.1"/>
    <property type="molecule type" value="Genomic_DNA"/>
</dbReference>
<protein>
    <submittedName>
        <fullName evidence="1">Uncharacterized protein</fullName>
    </submittedName>
</protein>
<name>A0A4P9WH41_9FUNG</name>
<organism evidence="1 2">
    <name type="scientific">Blyttiomyces helicus</name>
    <dbReference type="NCBI Taxonomy" id="388810"/>
    <lineage>
        <taxon>Eukaryota</taxon>
        <taxon>Fungi</taxon>
        <taxon>Fungi incertae sedis</taxon>
        <taxon>Chytridiomycota</taxon>
        <taxon>Chytridiomycota incertae sedis</taxon>
        <taxon>Chytridiomycetes</taxon>
        <taxon>Chytridiomycetes incertae sedis</taxon>
        <taxon>Blyttiomyces</taxon>
    </lineage>
</organism>
<dbReference type="AlphaFoldDB" id="A0A4P9WH41"/>
<keyword evidence="2" id="KW-1185">Reference proteome</keyword>
<gene>
    <name evidence="1" type="ORF">BDK51DRAFT_45438</name>
</gene>
<proteinExistence type="predicted"/>